<proteinExistence type="inferred from homology"/>
<evidence type="ECO:0000259" key="7">
    <source>
        <dbReference type="Pfam" id="PF02525"/>
    </source>
</evidence>
<comment type="catalytic activity">
    <reaction evidence="6">
        <text>2 a quinone + NADH + H(+) = 2 a 1,4-benzosemiquinone + NAD(+)</text>
        <dbReference type="Rhea" id="RHEA:65952"/>
        <dbReference type="ChEBI" id="CHEBI:15378"/>
        <dbReference type="ChEBI" id="CHEBI:57540"/>
        <dbReference type="ChEBI" id="CHEBI:57945"/>
        <dbReference type="ChEBI" id="CHEBI:132124"/>
        <dbReference type="ChEBI" id="CHEBI:134225"/>
    </reaction>
</comment>
<evidence type="ECO:0000313" key="9">
    <source>
        <dbReference type="Proteomes" id="UP000664417"/>
    </source>
</evidence>
<dbReference type="PANTHER" id="PTHR43741:SF4">
    <property type="entry name" value="FMN-DEPENDENT NADH:QUINONE OXIDOREDUCTASE"/>
    <property type="match status" value="1"/>
</dbReference>
<evidence type="ECO:0000256" key="1">
    <source>
        <dbReference type="ARBA" id="ARBA00022630"/>
    </source>
</evidence>
<keyword evidence="1 6" id="KW-0285">Flavoprotein</keyword>
<keyword evidence="9" id="KW-1185">Reference proteome</keyword>
<dbReference type="GO" id="GO:0016655">
    <property type="term" value="F:oxidoreductase activity, acting on NAD(P)H, quinone or similar compound as acceptor"/>
    <property type="evidence" value="ECO:0007669"/>
    <property type="project" value="InterPro"/>
</dbReference>
<dbReference type="Pfam" id="PF02525">
    <property type="entry name" value="Flavodoxin_2"/>
    <property type="match status" value="1"/>
</dbReference>
<feature type="binding site" evidence="6">
    <location>
        <begin position="137"/>
        <end position="140"/>
    </location>
    <ligand>
        <name>FMN</name>
        <dbReference type="ChEBI" id="CHEBI:58210"/>
    </ligand>
</feature>
<sequence>MNTLIIQYLPSGETSRTRRLRQAFLKHVTGTVVTLDLLQNPPNFMTSDVKAILFKRSYLGESLNADERAVIGKNDHFLSLLRAADRVVFAYPMHNYSMPAIVKAFFDAVIIKGETFDLEGFNYRGLLGGKRALALITSGGVYEEGSDAAELDHCFKLQNILCRFVGFDQSEVISVQGTDMFPPEELEPRFDQAEQAIRDLCAAWYSEDRALV</sequence>
<organism evidence="8 9">
    <name type="scientific">Acanthopleuribacter pedis</name>
    <dbReference type="NCBI Taxonomy" id="442870"/>
    <lineage>
        <taxon>Bacteria</taxon>
        <taxon>Pseudomonadati</taxon>
        <taxon>Acidobacteriota</taxon>
        <taxon>Holophagae</taxon>
        <taxon>Acanthopleuribacterales</taxon>
        <taxon>Acanthopleuribacteraceae</taxon>
        <taxon>Acanthopleuribacter</taxon>
    </lineage>
</organism>
<evidence type="ECO:0000313" key="8">
    <source>
        <dbReference type="EMBL" id="MBO1320581.1"/>
    </source>
</evidence>
<evidence type="ECO:0000256" key="5">
    <source>
        <dbReference type="ARBA" id="ARBA00048542"/>
    </source>
</evidence>
<evidence type="ECO:0000256" key="3">
    <source>
        <dbReference type="ARBA" id="ARBA00023002"/>
    </source>
</evidence>
<dbReference type="AlphaFoldDB" id="A0A8J7Q8P5"/>
<dbReference type="InterPro" id="IPR003680">
    <property type="entry name" value="Flavodoxin_fold"/>
</dbReference>
<dbReference type="InterPro" id="IPR029039">
    <property type="entry name" value="Flavoprotein-like_sf"/>
</dbReference>
<gene>
    <name evidence="6" type="primary">azoR</name>
    <name evidence="8" type="ORF">J3U88_19040</name>
</gene>
<dbReference type="Proteomes" id="UP000664417">
    <property type="component" value="Unassembled WGS sequence"/>
</dbReference>
<reference evidence="8" key="1">
    <citation type="submission" date="2021-03" db="EMBL/GenBank/DDBJ databases">
        <authorList>
            <person name="Wang G."/>
        </authorList>
    </citation>
    <scope>NUCLEOTIDE SEQUENCE</scope>
    <source>
        <strain evidence="8">KCTC 12899</strain>
    </source>
</reference>
<comment type="catalytic activity">
    <reaction evidence="5">
        <text>N,N-dimethyl-1,4-phenylenediamine + anthranilate + 2 NAD(+) = 2-(4-dimethylaminophenyl)diazenylbenzoate + 2 NADH + 2 H(+)</text>
        <dbReference type="Rhea" id="RHEA:55872"/>
        <dbReference type="ChEBI" id="CHEBI:15378"/>
        <dbReference type="ChEBI" id="CHEBI:15783"/>
        <dbReference type="ChEBI" id="CHEBI:16567"/>
        <dbReference type="ChEBI" id="CHEBI:57540"/>
        <dbReference type="ChEBI" id="CHEBI:57945"/>
        <dbReference type="ChEBI" id="CHEBI:71579"/>
        <dbReference type="EC" id="1.7.1.17"/>
    </reaction>
    <physiologicalReaction direction="right-to-left" evidence="5">
        <dbReference type="Rhea" id="RHEA:55874"/>
    </physiologicalReaction>
</comment>
<dbReference type="InterPro" id="IPR023048">
    <property type="entry name" value="NADH:quinone_OxRdtase_FMN_depd"/>
</dbReference>
<comment type="caution">
    <text evidence="6">Lacks conserved residue(s) required for the propagation of feature annotation.</text>
</comment>
<comment type="caution">
    <text evidence="8">The sequence shown here is derived from an EMBL/GenBank/DDBJ whole genome shotgun (WGS) entry which is preliminary data.</text>
</comment>
<dbReference type="EC" id="1.6.5.-" evidence="6"/>
<accession>A0A8J7Q8P5</accession>
<comment type="similarity">
    <text evidence="6">Belongs to the azoreductase type 1 family.</text>
</comment>
<comment type="subunit">
    <text evidence="6">Homodimer.</text>
</comment>
<keyword evidence="3 6" id="KW-0560">Oxidoreductase</keyword>
<evidence type="ECO:0000256" key="4">
    <source>
        <dbReference type="ARBA" id="ARBA00023027"/>
    </source>
</evidence>
<keyword evidence="4 6" id="KW-0520">NAD</keyword>
<dbReference type="SUPFAM" id="SSF52218">
    <property type="entry name" value="Flavoproteins"/>
    <property type="match status" value="1"/>
</dbReference>
<evidence type="ECO:0000256" key="6">
    <source>
        <dbReference type="HAMAP-Rule" id="MF_01216"/>
    </source>
</evidence>
<dbReference type="Gene3D" id="3.40.50.360">
    <property type="match status" value="1"/>
</dbReference>
<comment type="function">
    <text evidence="6">Quinone reductase that provides resistance to thiol-specific stress caused by electrophilic quinones.</text>
</comment>
<dbReference type="InterPro" id="IPR050104">
    <property type="entry name" value="FMN-dep_NADH:Q_OxRdtase_AzoR1"/>
</dbReference>
<dbReference type="EC" id="1.7.1.17" evidence="6"/>
<dbReference type="PANTHER" id="PTHR43741">
    <property type="entry name" value="FMN-DEPENDENT NADH-AZOREDUCTASE 1"/>
    <property type="match status" value="1"/>
</dbReference>
<keyword evidence="2 6" id="KW-0288">FMN</keyword>
<feature type="domain" description="Flavodoxin-like fold" evidence="7">
    <location>
        <begin position="1"/>
        <end position="199"/>
    </location>
</feature>
<dbReference type="GO" id="GO:0010181">
    <property type="term" value="F:FMN binding"/>
    <property type="evidence" value="ECO:0007669"/>
    <property type="project" value="UniProtKB-UniRule"/>
</dbReference>
<name>A0A8J7Q8P5_9BACT</name>
<protein>
    <recommendedName>
        <fullName evidence="6">FMN dependent NADH:quinone oxidoreductase</fullName>
        <ecNumber evidence="6">1.6.5.-</ecNumber>
    </recommendedName>
    <alternativeName>
        <fullName evidence="6">Azo-dye reductase</fullName>
    </alternativeName>
    <alternativeName>
        <fullName evidence="6">FMN-dependent NADH-azo compound oxidoreductase</fullName>
    </alternativeName>
    <alternativeName>
        <fullName evidence="6">FMN-dependent NADH-azoreductase</fullName>
        <ecNumber evidence="6">1.7.1.17</ecNumber>
    </alternativeName>
</protein>
<comment type="function">
    <text evidence="6">Also exhibits azoreductase activity. Catalyzes the reductive cleavage of the azo bond in aromatic azo compounds to the corresponding amines.</text>
</comment>
<dbReference type="EMBL" id="JAFREP010000018">
    <property type="protein sequence ID" value="MBO1320581.1"/>
    <property type="molecule type" value="Genomic_DNA"/>
</dbReference>
<dbReference type="HAMAP" id="MF_01216">
    <property type="entry name" value="Azoreductase_type1"/>
    <property type="match status" value="1"/>
</dbReference>
<dbReference type="RefSeq" id="WP_207860535.1">
    <property type="nucleotide sequence ID" value="NZ_JAFREP010000018.1"/>
</dbReference>
<dbReference type="GO" id="GO:0009055">
    <property type="term" value="F:electron transfer activity"/>
    <property type="evidence" value="ECO:0007669"/>
    <property type="project" value="UniProtKB-UniRule"/>
</dbReference>
<dbReference type="GO" id="GO:0016652">
    <property type="term" value="F:oxidoreductase activity, acting on NAD(P)H as acceptor"/>
    <property type="evidence" value="ECO:0007669"/>
    <property type="project" value="UniProtKB-UniRule"/>
</dbReference>
<evidence type="ECO:0000256" key="2">
    <source>
        <dbReference type="ARBA" id="ARBA00022643"/>
    </source>
</evidence>
<comment type="cofactor">
    <cofactor evidence="6">
        <name>FMN</name>
        <dbReference type="ChEBI" id="CHEBI:58210"/>
    </cofactor>
    <text evidence="6">Binds 1 FMN per subunit.</text>
</comment>